<dbReference type="GO" id="GO:0005507">
    <property type="term" value="F:copper ion binding"/>
    <property type="evidence" value="ECO:0007669"/>
    <property type="project" value="TreeGrafter"/>
</dbReference>
<feature type="transmembrane region" description="Helical" evidence="10">
    <location>
        <begin position="178"/>
        <end position="200"/>
    </location>
</feature>
<feature type="transmembrane region" description="Helical" evidence="10">
    <location>
        <begin position="154"/>
        <end position="172"/>
    </location>
</feature>
<dbReference type="InterPro" id="IPR027256">
    <property type="entry name" value="P-typ_ATPase_IB"/>
</dbReference>
<keyword evidence="13" id="KW-1185">Reference proteome</keyword>
<evidence type="ECO:0000313" key="13">
    <source>
        <dbReference type="Proteomes" id="UP000001068"/>
    </source>
</evidence>
<dbReference type="Gene3D" id="2.70.150.10">
    <property type="entry name" value="Calcium-transporting ATPase, cytoplasmic transduction domain A"/>
    <property type="match status" value="1"/>
</dbReference>
<dbReference type="SUPFAM" id="SSF55008">
    <property type="entry name" value="HMA, heavy metal-associated domain"/>
    <property type="match status" value="2"/>
</dbReference>
<dbReference type="HOGENOM" id="CLU_001771_11_2_2"/>
<dbReference type="NCBIfam" id="TIGR01511">
    <property type="entry name" value="ATPase-IB1_Cu"/>
    <property type="match status" value="1"/>
</dbReference>
<dbReference type="GO" id="GO:0016887">
    <property type="term" value="F:ATP hydrolysis activity"/>
    <property type="evidence" value="ECO:0007669"/>
    <property type="project" value="InterPro"/>
</dbReference>
<dbReference type="InterPro" id="IPR036412">
    <property type="entry name" value="HAD-like_sf"/>
</dbReference>
<proteinExistence type="inferred from homology"/>
<dbReference type="GO" id="GO:0012505">
    <property type="term" value="C:endomembrane system"/>
    <property type="evidence" value="ECO:0007669"/>
    <property type="project" value="UniProtKB-SubCell"/>
</dbReference>
<dbReference type="Pfam" id="PF00403">
    <property type="entry name" value="HMA"/>
    <property type="match status" value="1"/>
</dbReference>
<dbReference type="PROSITE" id="PS50846">
    <property type="entry name" value="HMA_2"/>
    <property type="match status" value="1"/>
</dbReference>
<dbReference type="NCBIfam" id="TIGR01494">
    <property type="entry name" value="ATPase_P-type"/>
    <property type="match status" value="1"/>
</dbReference>
<evidence type="ECO:0000256" key="5">
    <source>
        <dbReference type="ARBA" id="ARBA00022741"/>
    </source>
</evidence>
<comment type="similarity">
    <text evidence="2">Belongs to the cation transport ATPase (P-type) (TC 3.A.3) family. Type IB subfamily.</text>
</comment>
<dbReference type="AlphaFoldDB" id="E8R6Y2"/>
<evidence type="ECO:0000313" key="12">
    <source>
        <dbReference type="EMBL" id="ADV64415.1"/>
    </source>
</evidence>
<feature type="transmembrane region" description="Helical" evidence="10">
    <location>
        <begin position="398"/>
        <end position="416"/>
    </location>
</feature>
<dbReference type="STRING" id="765177.Desmu_0096"/>
<dbReference type="InterPro" id="IPR059000">
    <property type="entry name" value="ATPase_P-type_domA"/>
</dbReference>
<feature type="transmembrane region" description="Helical" evidence="10">
    <location>
        <begin position="240"/>
        <end position="258"/>
    </location>
</feature>
<dbReference type="Gene3D" id="3.40.1110.10">
    <property type="entry name" value="Calcium-transporting ATPase, cytoplasmic domain N"/>
    <property type="match status" value="1"/>
</dbReference>
<protein>
    <submittedName>
        <fullName evidence="12">Heavy metal translocating P-type ATPase</fullName>
    </submittedName>
</protein>
<dbReference type="InterPro" id="IPR008250">
    <property type="entry name" value="ATPase_P-typ_transduc_dom_A_sf"/>
</dbReference>
<dbReference type="InterPro" id="IPR036163">
    <property type="entry name" value="HMA_dom_sf"/>
</dbReference>
<keyword evidence="9 10" id="KW-0472">Membrane</keyword>
<dbReference type="CDD" id="cd00371">
    <property type="entry name" value="HMA"/>
    <property type="match status" value="1"/>
</dbReference>
<evidence type="ECO:0000256" key="7">
    <source>
        <dbReference type="ARBA" id="ARBA00022967"/>
    </source>
</evidence>
<feature type="transmembrane region" description="Helical" evidence="10">
    <location>
        <begin position="212"/>
        <end position="234"/>
    </location>
</feature>
<dbReference type="eggNOG" id="arCOG01576">
    <property type="taxonomic scope" value="Archaea"/>
</dbReference>
<dbReference type="Proteomes" id="UP000001068">
    <property type="component" value="Chromosome"/>
</dbReference>
<dbReference type="SUPFAM" id="SSF81653">
    <property type="entry name" value="Calcium ATPase, transduction domain A"/>
    <property type="match status" value="1"/>
</dbReference>
<accession>E8R6Y2</accession>
<dbReference type="InterPro" id="IPR023299">
    <property type="entry name" value="ATPase_P-typ_cyto_dom_N"/>
</dbReference>
<keyword evidence="8 10" id="KW-1133">Transmembrane helix</keyword>
<dbReference type="PANTHER" id="PTHR43520:SF8">
    <property type="entry name" value="P-TYPE CU(+) TRANSPORTER"/>
    <property type="match status" value="1"/>
</dbReference>
<dbReference type="PRINTS" id="PR00119">
    <property type="entry name" value="CATATPASE"/>
</dbReference>
<dbReference type="Gene3D" id="3.40.50.1000">
    <property type="entry name" value="HAD superfamily/HAD-like"/>
    <property type="match status" value="1"/>
</dbReference>
<dbReference type="eggNOG" id="arCOG02764">
    <property type="taxonomic scope" value="Archaea"/>
</dbReference>
<name>E8R6Y2_DESM0</name>
<dbReference type="InterPro" id="IPR023298">
    <property type="entry name" value="ATPase_P-typ_TM_dom_sf"/>
</dbReference>
<dbReference type="PROSITE" id="PS00154">
    <property type="entry name" value="ATPASE_E1_E2"/>
    <property type="match status" value="1"/>
</dbReference>
<dbReference type="GO" id="GO:0055070">
    <property type="term" value="P:copper ion homeostasis"/>
    <property type="evidence" value="ECO:0007669"/>
    <property type="project" value="TreeGrafter"/>
</dbReference>
<gene>
    <name evidence="12" type="ordered locus">Desmu_0096</name>
</gene>
<dbReference type="InterPro" id="IPR006121">
    <property type="entry name" value="HMA_dom"/>
</dbReference>
<keyword evidence="6" id="KW-0067">ATP-binding</keyword>
<dbReference type="SUPFAM" id="SSF81665">
    <property type="entry name" value="Calcium ATPase, transmembrane domain M"/>
    <property type="match status" value="1"/>
</dbReference>
<dbReference type="SUPFAM" id="SSF56784">
    <property type="entry name" value="HAD-like"/>
    <property type="match status" value="1"/>
</dbReference>
<dbReference type="KEGG" id="dmu:Desmu_0096"/>
<organism evidence="12 13">
    <name type="scientific">Desulfurococcus mucosus (strain ATCC 35584 / DSM 2162 / JCM 9187 / O7/1)</name>
    <dbReference type="NCBI Taxonomy" id="765177"/>
    <lineage>
        <taxon>Archaea</taxon>
        <taxon>Thermoproteota</taxon>
        <taxon>Thermoprotei</taxon>
        <taxon>Desulfurococcales</taxon>
        <taxon>Desulfurococcaceae</taxon>
        <taxon>Desulfurococcus</taxon>
    </lineage>
</organism>
<reference evidence="12 13" key="2">
    <citation type="journal article" date="2011" name="Stand. Genomic Sci.">
        <title>Complete genome sequence of Desulfurococcus mucosus type strain (O7/1).</title>
        <authorList>
            <person name="Wirth R."/>
            <person name="Chertkov O."/>
            <person name="Held B."/>
            <person name="Lapidus A."/>
            <person name="Nolan M."/>
            <person name="Lucas S."/>
            <person name="Hammon N."/>
            <person name="Deshpande S."/>
            <person name="Cheng J.F."/>
            <person name="Tapia R."/>
            <person name="Han C."/>
            <person name="Goodwin L."/>
            <person name="Pitluck S."/>
            <person name="Liolios K."/>
            <person name="Ioanna P."/>
            <person name="Ivanova N."/>
            <person name="Mavromatis K."/>
            <person name="Mikhailova N."/>
            <person name="Pati A."/>
            <person name="Chen A."/>
            <person name="Palaniappan K."/>
            <person name="Land M."/>
            <person name="Hauser L."/>
            <person name="Chang Y.J."/>
            <person name="Jeffries C.D."/>
            <person name="Bilek Y."/>
            <person name="Hader T."/>
            <person name="Rohde M."/>
            <person name="Spring S."/>
            <person name="Sikorski J."/>
            <person name="Goker M."/>
            <person name="Woyke T."/>
            <person name="Bristow J."/>
            <person name="Eisen J.A."/>
            <person name="Markowitz V."/>
            <person name="Hugenholtz P."/>
            <person name="Kyrpides N.C."/>
            <person name="Klenk H.P."/>
        </authorList>
    </citation>
    <scope>NUCLEOTIDE SEQUENCE [LARGE SCALE GENOMIC DNA]</scope>
    <source>
        <strain evidence="13">ATCC 35584 / DSM 2162 / JCM 9187 / O7/1</strain>
    </source>
</reference>
<feature type="transmembrane region" description="Helical" evidence="10">
    <location>
        <begin position="737"/>
        <end position="756"/>
    </location>
</feature>
<dbReference type="PANTHER" id="PTHR43520">
    <property type="entry name" value="ATP7, ISOFORM B"/>
    <property type="match status" value="1"/>
</dbReference>
<evidence type="ECO:0000256" key="8">
    <source>
        <dbReference type="ARBA" id="ARBA00022989"/>
    </source>
</evidence>
<evidence type="ECO:0000256" key="2">
    <source>
        <dbReference type="ARBA" id="ARBA00006024"/>
    </source>
</evidence>
<dbReference type="InterPro" id="IPR023214">
    <property type="entry name" value="HAD_sf"/>
</dbReference>
<keyword evidence="5" id="KW-0547">Nucleotide-binding</keyword>
<keyword evidence="4" id="KW-0479">Metal-binding</keyword>
<evidence type="ECO:0000256" key="9">
    <source>
        <dbReference type="ARBA" id="ARBA00023136"/>
    </source>
</evidence>
<reference evidence="13" key="1">
    <citation type="submission" date="2010-11" db="EMBL/GenBank/DDBJ databases">
        <title>The complete genome of Desulfurococcus mucosus DSM 2162.</title>
        <authorList>
            <consortium name="US DOE Joint Genome Institute (JGI-PGF)"/>
            <person name="Lucas S."/>
            <person name="Copeland A."/>
            <person name="Lapidus A."/>
            <person name="Bruce D."/>
            <person name="Goodwin L."/>
            <person name="Pitluck S."/>
            <person name="Kyrpides N."/>
            <person name="Mavromatis K."/>
            <person name="Pagani I."/>
            <person name="Ivanova N."/>
            <person name="Ovchinnikova G."/>
            <person name="Chertkov O."/>
            <person name="Held B."/>
            <person name="Brettin T."/>
            <person name="Detter J.C."/>
            <person name="Tapia R."/>
            <person name="Han C."/>
            <person name="Land M."/>
            <person name="Hauser L."/>
            <person name="Markowitz V."/>
            <person name="Cheng J.-F."/>
            <person name="Hugenholtz P."/>
            <person name="Woyke T."/>
            <person name="Wu D."/>
            <person name="Wirth R."/>
            <person name="Bilek Y."/>
            <person name="Hader T."/>
            <person name="Klenk H.-P."/>
            <person name="Eisen J.A."/>
        </authorList>
    </citation>
    <scope>NUCLEOTIDE SEQUENCE [LARGE SCALE GENOMIC DNA]</scope>
    <source>
        <strain evidence="13">ATCC 35584 / DSM 2162 / JCM 9187 / O7/1</strain>
    </source>
</reference>
<dbReference type="Gene3D" id="3.30.70.100">
    <property type="match status" value="1"/>
</dbReference>
<evidence type="ECO:0000256" key="3">
    <source>
        <dbReference type="ARBA" id="ARBA00022692"/>
    </source>
</evidence>
<dbReference type="NCBIfam" id="TIGR01525">
    <property type="entry name" value="ATPase-IB_hvy"/>
    <property type="match status" value="1"/>
</dbReference>
<dbReference type="EMBL" id="CP002363">
    <property type="protein sequence ID" value="ADV64415.1"/>
    <property type="molecule type" value="Genomic_DNA"/>
</dbReference>
<evidence type="ECO:0000259" key="11">
    <source>
        <dbReference type="PROSITE" id="PS50846"/>
    </source>
</evidence>
<sequence length="791" mass="85962">MMRRREPVEIIGVDCSTCIYAIKRRLADLRGNVKLESDFLGNAVIEYDDEYVSLSEIYHAIRDAGYDLVKEELEVFAEEIQPETAVAVEKEIRRLPGILDVRVDTLTCRILVRFNPRTVEKHYILSLLDNMGLSLREEPRGGRGGTKAHIARRFAAFATGLTVLIISMSHILPHDAGIPVLLALSSLTVLLSYDVFLKGFKSLFMWAPTMESLIALSAGITFVSGILLCITGSATRYQAMFLEASAGVLGFVNLGRYLEDSLRKRALTHLTVLETSLNSKVRVVEDGRVEEVSADAVSLNSIIEVKAGEKILVDGIVVDGWGYVDESTFTGEPIPVLKSSENRDRVLAGTILTSGYIRVRVTRKGRDTALYNLLASAREAVLHRPGFQQLADKAVGKLTWIVTASALVTVFSWYIYSGDIFLSLLFAASVLAVSCPCPLGIAIPMVVSIGVIKASREGILVKKGDVFERIPASNILLLDKTGTITVGKPSLKGVVTLGGYSREEIMKYVCSVEQRSEHPLARAISNYCRDAGVSVEDPEFFEHLPGLGVLGVVMGKRVGVGSINLVKGLGVEINSGTQTLIDEIGRSGGTPVLVVIGDEVAAVLEIRDEVREDALNVVKYFKSVGFKVGIASGDIEENVKHVGKELGLDFFYSGLRPEDKGRLIHGIQGGGQRVLYVGDGVNDAIALSAAFVGIAVGNATDIARESGDAILLRDSLETMITLHKLSKRVLRKARENLAWAFIYNGVLIPVAAGVLYPFNGLMLMPEMAALAMILSDVTVILNSLSLLWWKP</sequence>
<dbReference type="InterPro" id="IPR018303">
    <property type="entry name" value="ATPase_P-typ_P_site"/>
</dbReference>
<evidence type="ECO:0000256" key="4">
    <source>
        <dbReference type="ARBA" id="ARBA00022723"/>
    </source>
</evidence>
<feature type="transmembrane region" description="Helical" evidence="10">
    <location>
        <begin position="422"/>
        <end position="452"/>
    </location>
</feature>
<evidence type="ECO:0000256" key="1">
    <source>
        <dbReference type="ARBA" id="ARBA00004127"/>
    </source>
</evidence>
<keyword evidence="3 10" id="KW-0812">Transmembrane</keyword>
<evidence type="ECO:0000256" key="10">
    <source>
        <dbReference type="SAM" id="Phobius"/>
    </source>
</evidence>
<dbReference type="Pfam" id="PF00122">
    <property type="entry name" value="E1-E2_ATPase"/>
    <property type="match status" value="1"/>
</dbReference>
<evidence type="ECO:0000256" key="6">
    <source>
        <dbReference type="ARBA" id="ARBA00022840"/>
    </source>
</evidence>
<feature type="domain" description="HMA" evidence="11">
    <location>
        <begin position="4"/>
        <end position="69"/>
    </location>
</feature>
<dbReference type="InterPro" id="IPR001757">
    <property type="entry name" value="P_typ_ATPase"/>
</dbReference>
<keyword evidence="7" id="KW-1278">Translocase</keyword>
<dbReference type="GO" id="GO:0016020">
    <property type="term" value="C:membrane"/>
    <property type="evidence" value="ECO:0007669"/>
    <property type="project" value="InterPro"/>
</dbReference>
<comment type="subcellular location">
    <subcellularLocation>
        <location evidence="1">Endomembrane system</location>
        <topology evidence="1">Multi-pass membrane protein</topology>
    </subcellularLocation>
</comment>
<dbReference type="GO" id="GO:0043682">
    <property type="term" value="F:P-type divalent copper transporter activity"/>
    <property type="evidence" value="ECO:0007669"/>
    <property type="project" value="TreeGrafter"/>
</dbReference>
<feature type="transmembrane region" description="Helical" evidence="10">
    <location>
        <begin position="768"/>
        <end position="789"/>
    </location>
</feature>
<dbReference type="GO" id="GO:0005524">
    <property type="term" value="F:ATP binding"/>
    <property type="evidence" value="ECO:0007669"/>
    <property type="project" value="UniProtKB-KW"/>
</dbReference>
<dbReference type="Pfam" id="PF00702">
    <property type="entry name" value="Hydrolase"/>
    <property type="match status" value="1"/>
</dbReference>